<dbReference type="RefSeq" id="XP_018320721.1">
    <property type="nucleotide sequence ID" value="XM_018465219.1"/>
</dbReference>
<name>A0A1W4W9Q0_AGRPL</name>
<feature type="repeat" description="TPR" evidence="5">
    <location>
        <begin position="276"/>
        <end position="309"/>
    </location>
</feature>
<dbReference type="Proteomes" id="UP000192223">
    <property type="component" value="Unplaced"/>
</dbReference>
<dbReference type="SMART" id="SM00028">
    <property type="entry name" value="TPR"/>
    <property type="match status" value="3"/>
</dbReference>
<feature type="domain" description="RNA-polymerase II-associated protein 3-like C-terminal" evidence="6">
    <location>
        <begin position="558"/>
        <end position="647"/>
    </location>
</feature>
<dbReference type="CTD" id="6674"/>
<dbReference type="RefSeq" id="XP_018320720.1">
    <property type="nucleotide sequence ID" value="XM_018465218.1"/>
</dbReference>
<evidence type="ECO:0000313" key="8">
    <source>
        <dbReference type="RefSeq" id="XP_018320720.1"/>
    </source>
</evidence>
<dbReference type="InterPro" id="IPR025986">
    <property type="entry name" value="RPAP3-like_C"/>
</dbReference>
<feature type="repeat" description="TPR" evidence="5">
    <location>
        <begin position="242"/>
        <end position="275"/>
    </location>
</feature>
<keyword evidence="2" id="KW-0963">Cytoplasm</keyword>
<evidence type="ECO:0000313" key="7">
    <source>
        <dbReference type="Proteomes" id="UP000192223"/>
    </source>
</evidence>
<dbReference type="PANTHER" id="PTHR45984">
    <property type="entry name" value="RNA (RNA) POLYMERASE II ASSOCIATED PROTEIN HOMOLOG"/>
    <property type="match status" value="1"/>
</dbReference>
<keyword evidence="4 5" id="KW-0802">TPR repeat</keyword>
<evidence type="ECO:0000313" key="9">
    <source>
        <dbReference type="RefSeq" id="XP_018320721.1"/>
    </source>
</evidence>
<evidence type="ECO:0000256" key="5">
    <source>
        <dbReference type="PROSITE-ProRule" id="PRU00339"/>
    </source>
</evidence>
<dbReference type="OrthoDB" id="2942533at2759"/>
<dbReference type="KEGG" id="apln:108733876"/>
<dbReference type="GO" id="GO:0005739">
    <property type="term" value="C:mitochondrion"/>
    <property type="evidence" value="ECO:0007669"/>
    <property type="project" value="TreeGrafter"/>
</dbReference>
<dbReference type="AlphaFoldDB" id="A0A1W4W9Q0"/>
<dbReference type="GO" id="GO:0005829">
    <property type="term" value="C:cytosol"/>
    <property type="evidence" value="ECO:0007669"/>
    <property type="project" value="TreeGrafter"/>
</dbReference>
<dbReference type="InterPro" id="IPR019734">
    <property type="entry name" value="TPR_rpt"/>
</dbReference>
<dbReference type="GO" id="GO:0006626">
    <property type="term" value="P:protein targeting to mitochondrion"/>
    <property type="evidence" value="ECO:0007669"/>
    <property type="project" value="TreeGrafter"/>
</dbReference>
<accession>A0A1W4W9Q0</accession>
<evidence type="ECO:0000256" key="2">
    <source>
        <dbReference type="ARBA" id="ARBA00022490"/>
    </source>
</evidence>
<evidence type="ECO:0000256" key="4">
    <source>
        <dbReference type="ARBA" id="ARBA00022803"/>
    </source>
</evidence>
<dbReference type="STRING" id="224129.A0A1W4W9Q0"/>
<dbReference type="InterPro" id="IPR051982">
    <property type="entry name" value="CiliaryAsmbly_MitoImport"/>
</dbReference>
<keyword evidence="7" id="KW-1185">Reference proteome</keyword>
<evidence type="ECO:0000259" key="6">
    <source>
        <dbReference type="Pfam" id="PF13877"/>
    </source>
</evidence>
<dbReference type="InterPro" id="IPR011990">
    <property type="entry name" value="TPR-like_helical_dom_sf"/>
</dbReference>
<dbReference type="PROSITE" id="PS50005">
    <property type="entry name" value="TPR"/>
    <property type="match status" value="2"/>
</dbReference>
<protein>
    <submittedName>
        <fullName evidence="8 9">RNA polymerase II-associated protein 3 isoform X1</fullName>
    </submittedName>
</protein>
<dbReference type="SUPFAM" id="SSF48452">
    <property type="entry name" value="TPR-like"/>
    <property type="match status" value="1"/>
</dbReference>
<reference evidence="8 9" key="1">
    <citation type="submission" date="2025-04" db="UniProtKB">
        <authorList>
            <consortium name="RefSeq"/>
        </authorList>
    </citation>
    <scope>IDENTIFICATION</scope>
    <source>
        <tissue evidence="8 9">Entire body</tissue>
    </source>
</reference>
<evidence type="ECO:0000256" key="3">
    <source>
        <dbReference type="ARBA" id="ARBA00022737"/>
    </source>
</evidence>
<dbReference type="Pfam" id="PF13877">
    <property type="entry name" value="RPAP3_C"/>
    <property type="match status" value="1"/>
</dbReference>
<dbReference type="PANTHER" id="PTHR45984:SF1">
    <property type="entry name" value="SPAG1 AXONEMAL DYNEIN ASSEMBLY FACTOR"/>
    <property type="match status" value="1"/>
</dbReference>
<sequence length="674" mass="77663">MVELQGKTSYKSDKKVPLSVRYNIPDYYLDFEYVNKCTNGKTLEKILKILRSGEEGYYPQLVQATEERLKLINPSSKLLRVVTPAVSKKDLEKEEVTKLTTDLDDWLKVVNQNDTELKLMKSNKSITDEITEIRSDKKISQSPAPNNGKRIASTDYAAWDKYDPDVELIKMDVEETHTTKEITKKMKEREKKTVRFSNFQTQAEISLQANREREKGNEFFKQGDYQEALHYYTNSLSCKSTAAAYTNRAITFIKLKKYDDAIADCKMALKLEPLNVKAHLRIAQCLEAQKQFKKALEYADRVIHLEPNNIIGQQLLNTLRKKCGISIKATTRLQIQEVEEENDLKAIICDELEEPSSPKTIKPKQAPRSVLKSYRYYELVPIPGTSKMSPPFFEEIRANNWEEFREKKCRILNSTIGPLFSTTIDISSDDDITPTTKNVKATTVNKAVFSTSTDKKTIVSPITKKISKHIIKKSISKCDKINVSVCNKNETNNNQHFKQVNQKHMEEKSTKEKHASNKHVEMKIIPKINPALQDPCSKGEPFNQAMDVIPEQGELNRPFNFLKEWLLYSNDTTYKRKADILRNMNLDRLPEVIGIKLDSKMFSEMVNCLFIHFTVPAEIENLKKILTNMTRVPRFNIILLFLSDTDRKCLNHMISFLDQHGNSLPLELKTVYMS</sequence>
<organism evidence="7 9">
    <name type="scientific">Agrilus planipennis</name>
    <name type="common">Emerald ash borer</name>
    <name type="synonym">Agrilus marcopoli</name>
    <dbReference type="NCBI Taxonomy" id="224129"/>
    <lineage>
        <taxon>Eukaryota</taxon>
        <taxon>Metazoa</taxon>
        <taxon>Ecdysozoa</taxon>
        <taxon>Arthropoda</taxon>
        <taxon>Hexapoda</taxon>
        <taxon>Insecta</taxon>
        <taxon>Pterygota</taxon>
        <taxon>Neoptera</taxon>
        <taxon>Endopterygota</taxon>
        <taxon>Coleoptera</taxon>
        <taxon>Polyphaga</taxon>
        <taxon>Elateriformia</taxon>
        <taxon>Buprestoidea</taxon>
        <taxon>Buprestidae</taxon>
        <taxon>Agrilinae</taxon>
        <taxon>Agrilus</taxon>
    </lineage>
</organism>
<evidence type="ECO:0000256" key="1">
    <source>
        <dbReference type="ARBA" id="ARBA00004496"/>
    </source>
</evidence>
<dbReference type="Pfam" id="PF14559">
    <property type="entry name" value="TPR_19"/>
    <property type="match status" value="1"/>
</dbReference>
<dbReference type="Gene3D" id="1.25.40.10">
    <property type="entry name" value="Tetratricopeptide repeat domain"/>
    <property type="match status" value="1"/>
</dbReference>
<comment type="subcellular location">
    <subcellularLocation>
        <location evidence="1">Cytoplasm</location>
    </subcellularLocation>
</comment>
<proteinExistence type="predicted"/>
<dbReference type="GeneID" id="108733876"/>
<dbReference type="GO" id="GO:0031072">
    <property type="term" value="F:heat shock protein binding"/>
    <property type="evidence" value="ECO:0007669"/>
    <property type="project" value="TreeGrafter"/>
</dbReference>
<gene>
    <name evidence="8 9" type="primary">LOC108733876</name>
</gene>
<keyword evidence="3" id="KW-0677">Repeat</keyword>